<dbReference type="Gene3D" id="1.10.443.10">
    <property type="entry name" value="Intergrase catalytic core"/>
    <property type="match status" value="1"/>
</dbReference>
<dbReference type="GO" id="GO:0003677">
    <property type="term" value="F:DNA binding"/>
    <property type="evidence" value="ECO:0007669"/>
    <property type="project" value="InterPro"/>
</dbReference>
<name>A0A7W6RSG5_9HYPH</name>
<gene>
    <name evidence="2" type="ORF">GGE12_005416</name>
</gene>
<evidence type="ECO:0000313" key="3">
    <source>
        <dbReference type="Proteomes" id="UP000533641"/>
    </source>
</evidence>
<accession>A0A7W6RSG5</accession>
<dbReference type="Proteomes" id="UP000533641">
    <property type="component" value="Unassembled WGS sequence"/>
</dbReference>
<dbReference type="SUPFAM" id="SSF56349">
    <property type="entry name" value="DNA breaking-rejoining enzymes"/>
    <property type="match status" value="1"/>
</dbReference>
<comment type="caution">
    <text evidence="2">The sequence shown here is derived from an EMBL/GenBank/DDBJ whole genome shotgun (WGS) entry which is preliminary data.</text>
</comment>
<proteinExistence type="predicted"/>
<organism evidence="2 3">
    <name type="scientific">Rhizobium mongolense</name>
    <dbReference type="NCBI Taxonomy" id="57676"/>
    <lineage>
        <taxon>Bacteria</taxon>
        <taxon>Pseudomonadati</taxon>
        <taxon>Pseudomonadota</taxon>
        <taxon>Alphaproteobacteria</taxon>
        <taxon>Hyphomicrobiales</taxon>
        <taxon>Rhizobiaceae</taxon>
        <taxon>Rhizobium/Agrobacterium group</taxon>
        <taxon>Rhizobium</taxon>
    </lineage>
</organism>
<dbReference type="AlphaFoldDB" id="A0A7W6RSG5"/>
<keyword evidence="1" id="KW-0233">DNA recombination</keyword>
<protein>
    <recommendedName>
        <fullName evidence="4">Phage integrase family protein</fullName>
    </recommendedName>
</protein>
<dbReference type="EMBL" id="JACIGM010000014">
    <property type="protein sequence ID" value="MBB4277607.1"/>
    <property type="molecule type" value="Genomic_DNA"/>
</dbReference>
<evidence type="ECO:0000256" key="1">
    <source>
        <dbReference type="ARBA" id="ARBA00023172"/>
    </source>
</evidence>
<dbReference type="InterPro" id="IPR011010">
    <property type="entry name" value="DNA_brk_join_enz"/>
</dbReference>
<dbReference type="GO" id="GO:0015074">
    <property type="term" value="P:DNA integration"/>
    <property type="evidence" value="ECO:0007669"/>
    <property type="project" value="InterPro"/>
</dbReference>
<dbReference type="InterPro" id="IPR013762">
    <property type="entry name" value="Integrase-like_cat_sf"/>
</dbReference>
<evidence type="ECO:0000313" key="2">
    <source>
        <dbReference type="EMBL" id="MBB4277607.1"/>
    </source>
</evidence>
<sequence length="177" mass="20025">MPLPGRKIKLLENEPLHSHAYRRSLRIVAIPVTAAVFETAQRSWSTCEANSAYSSHRSSLIAQAPIDCRDSPRQMGWIRRLRMRTSFGTCTAASSAPTECRRYYKYVAKARTAPPFARSGYLPMSCGTPAMELLQAGVDCSIIALWLGHETMETTLTYLHAHLELKESDRHMQNERR</sequence>
<reference evidence="2 3" key="1">
    <citation type="submission" date="2020-08" db="EMBL/GenBank/DDBJ databases">
        <title>Genomic Encyclopedia of Type Strains, Phase IV (KMG-V): Genome sequencing to study the core and pangenomes of soil and plant-associated prokaryotes.</title>
        <authorList>
            <person name="Whitman W."/>
        </authorList>
    </citation>
    <scope>NUCLEOTIDE SEQUENCE [LARGE SCALE GENOMIC DNA]</scope>
    <source>
        <strain evidence="2 3">SEMIA 402</strain>
    </source>
</reference>
<dbReference type="GO" id="GO:0006310">
    <property type="term" value="P:DNA recombination"/>
    <property type="evidence" value="ECO:0007669"/>
    <property type="project" value="UniProtKB-KW"/>
</dbReference>
<evidence type="ECO:0008006" key="4">
    <source>
        <dbReference type="Google" id="ProtNLM"/>
    </source>
</evidence>